<reference evidence="4 5" key="1">
    <citation type="journal article" date="2013" name="BMC Genomics">
        <title>The genome and transcriptome of the pine saprophyte Ophiostoma piceae, and a comparison with the bark beetle-associated pine pathogen Grosmannia clavigera.</title>
        <authorList>
            <person name="Haridas S."/>
            <person name="Wang Y."/>
            <person name="Lim L."/>
            <person name="Massoumi Alamouti S."/>
            <person name="Jackman S."/>
            <person name="Docking R."/>
            <person name="Robertson G."/>
            <person name="Birol I."/>
            <person name="Bohlmann J."/>
            <person name="Breuil C."/>
        </authorList>
    </citation>
    <scope>NUCLEOTIDE SEQUENCE [LARGE SCALE GENOMIC DNA]</scope>
    <source>
        <strain evidence="4 5">UAMH 11346</strain>
    </source>
</reference>
<accession>S3CV17</accession>
<organism evidence="4 5">
    <name type="scientific">Ophiostoma piceae (strain UAMH 11346)</name>
    <name type="common">Sap stain fungus</name>
    <dbReference type="NCBI Taxonomy" id="1262450"/>
    <lineage>
        <taxon>Eukaryota</taxon>
        <taxon>Fungi</taxon>
        <taxon>Dikarya</taxon>
        <taxon>Ascomycota</taxon>
        <taxon>Pezizomycotina</taxon>
        <taxon>Sordariomycetes</taxon>
        <taxon>Sordariomycetidae</taxon>
        <taxon>Ophiostomatales</taxon>
        <taxon>Ophiostomataceae</taxon>
        <taxon>Ophiostoma</taxon>
    </lineage>
</organism>
<dbReference type="OMA" id="VYAFVEC"/>
<feature type="domain" description="UAS" evidence="3">
    <location>
        <begin position="196"/>
        <end position="329"/>
    </location>
</feature>
<gene>
    <name evidence="4" type="ORF">F503_03652</name>
</gene>
<dbReference type="AlphaFoldDB" id="S3CV17"/>
<dbReference type="PANTHER" id="PTHR23322:SF1">
    <property type="entry name" value="FAS-ASSOCIATED FACTOR 2"/>
    <property type="match status" value="1"/>
</dbReference>
<dbReference type="SUPFAM" id="SSF54236">
    <property type="entry name" value="Ubiquitin-like"/>
    <property type="match status" value="1"/>
</dbReference>
<dbReference type="SUPFAM" id="SSF46934">
    <property type="entry name" value="UBA-like"/>
    <property type="match status" value="1"/>
</dbReference>
<dbReference type="Gene3D" id="3.10.20.90">
    <property type="entry name" value="Phosphatidylinositol 3-kinase Catalytic Subunit, Chain A, domain 1"/>
    <property type="match status" value="1"/>
</dbReference>
<dbReference type="VEuPathDB" id="FungiDB:F503_03652"/>
<evidence type="ECO:0000313" key="4">
    <source>
        <dbReference type="EMBL" id="EPE04590.1"/>
    </source>
</evidence>
<dbReference type="Pfam" id="PF14555">
    <property type="entry name" value="UBA_4"/>
    <property type="match status" value="1"/>
</dbReference>
<evidence type="ECO:0000256" key="1">
    <source>
        <dbReference type="ARBA" id="ARBA00023054"/>
    </source>
</evidence>
<keyword evidence="1" id="KW-0175">Coiled coil</keyword>
<dbReference type="InterPro" id="IPR001012">
    <property type="entry name" value="UBX_dom"/>
</dbReference>
<keyword evidence="5" id="KW-1185">Reference proteome</keyword>
<feature type="compositionally biased region" description="Basic and acidic residues" evidence="2">
    <location>
        <begin position="67"/>
        <end position="76"/>
    </location>
</feature>
<dbReference type="Gene3D" id="1.10.8.10">
    <property type="entry name" value="DNA helicase RuvA subunit, C-terminal domain"/>
    <property type="match status" value="1"/>
</dbReference>
<name>S3CV17_OPHP1</name>
<dbReference type="InterPro" id="IPR050730">
    <property type="entry name" value="UBX_domain-protein"/>
</dbReference>
<dbReference type="EMBL" id="KE148160">
    <property type="protein sequence ID" value="EPE04590.1"/>
    <property type="molecule type" value="Genomic_DNA"/>
</dbReference>
<sequence length="520" mass="58096">MATSASEPPLTDEQRGYVDHFMAITGQGEAESTALLRTCGWSVPVAVTRYFDTGENPIDINELVQQEQERQRRHEQANAPAFPPPLVDLGNPYGNPAALRTPPSAFDDAINAINNNHRRLGDRTEQARRVVVQPPAPPVRPSFLVAIALLPLNLGYRFMAIIAGLFKHSIGALPGLSRLRIPRPRRQLTPRDAAARFKRDFEDSTGSNALPFVEMSYAQAYDKAKTQPMFLLAVLLSPEHDESKAFSQDVLLHPDVASYIADDANNVLLWGGSVREPEAYQVSLEHRVTQFPFAALVCVTPKEGGSTRMGIVKRFSPYVSGAQFVAQLRSYSEKYAEDMASVRAVRVANETSRSIRNEQDSAYERSLAIDRQRAQQKRDAEKAAREKEEAAARKLVLGKQWRFWRAAHQAAQPGPGDTNIVRVAIKLPQSLGGERVIRSFYDDATVEDLYAFVECYKVDDFSEKATKPADYTHEFKFRIASVMPREVHEPSESRKLIQAIGKSASLVVEERDDDDSEDEQ</sequence>
<dbReference type="GO" id="GO:0043130">
    <property type="term" value="F:ubiquitin binding"/>
    <property type="evidence" value="ECO:0007669"/>
    <property type="project" value="TreeGrafter"/>
</dbReference>
<dbReference type="HOGENOM" id="CLU_020031_2_0_1"/>
<evidence type="ECO:0000313" key="5">
    <source>
        <dbReference type="Proteomes" id="UP000016923"/>
    </source>
</evidence>
<dbReference type="CDD" id="cd01767">
    <property type="entry name" value="UBX"/>
    <property type="match status" value="1"/>
</dbReference>
<dbReference type="CDD" id="cd14273">
    <property type="entry name" value="UBA_TAP-C_like"/>
    <property type="match status" value="1"/>
</dbReference>
<proteinExistence type="predicted"/>
<dbReference type="PANTHER" id="PTHR23322">
    <property type="entry name" value="FAS-ASSOCIATED PROTEIN"/>
    <property type="match status" value="1"/>
</dbReference>
<dbReference type="STRING" id="1262450.S3CV17"/>
<dbReference type="Proteomes" id="UP000016923">
    <property type="component" value="Unassembled WGS sequence"/>
</dbReference>
<protein>
    <submittedName>
        <fullName evidence="4">Ubx domain-containing protein</fullName>
    </submittedName>
</protein>
<dbReference type="InterPro" id="IPR029071">
    <property type="entry name" value="Ubiquitin-like_domsf"/>
</dbReference>
<dbReference type="Pfam" id="PF00789">
    <property type="entry name" value="UBX"/>
    <property type="match status" value="1"/>
</dbReference>
<dbReference type="SMART" id="SM00594">
    <property type="entry name" value="UAS"/>
    <property type="match status" value="1"/>
</dbReference>
<dbReference type="OrthoDB" id="1026733at2759"/>
<dbReference type="Gene3D" id="3.40.30.10">
    <property type="entry name" value="Glutaredoxin"/>
    <property type="match status" value="1"/>
</dbReference>
<evidence type="ECO:0000259" key="3">
    <source>
        <dbReference type="SMART" id="SM00594"/>
    </source>
</evidence>
<evidence type="ECO:0000256" key="2">
    <source>
        <dbReference type="SAM" id="MobiDB-lite"/>
    </source>
</evidence>
<dbReference type="GO" id="GO:0036503">
    <property type="term" value="P:ERAD pathway"/>
    <property type="evidence" value="ECO:0007669"/>
    <property type="project" value="TreeGrafter"/>
</dbReference>
<dbReference type="eggNOG" id="KOG1363">
    <property type="taxonomic scope" value="Eukaryota"/>
</dbReference>
<dbReference type="InterPro" id="IPR006577">
    <property type="entry name" value="UAS"/>
</dbReference>
<dbReference type="GO" id="GO:0005783">
    <property type="term" value="C:endoplasmic reticulum"/>
    <property type="evidence" value="ECO:0007669"/>
    <property type="project" value="TreeGrafter"/>
</dbReference>
<dbReference type="SUPFAM" id="SSF52833">
    <property type="entry name" value="Thioredoxin-like"/>
    <property type="match status" value="1"/>
</dbReference>
<dbReference type="InterPro" id="IPR036249">
    <property type="entry name" value="Thioredoxin-like_sf"/>
</dbReference>
<dbReference type="InterPro" id="IPR009060">
    <property type="entry name" value="UBA-like_sf"/>
</dbReference>
<feature type="region of interest" description="Disordered" evidence="2">
    <location>
        <begin position="66"/>
        <end position="87"/>
    </location>
</feature>